<name>A0A1G1ZPJ4_9BACT</name>
<evidence type="ECO:0000313" key="2">
    <source>
        <dbReference type="EMBL" id="OGY66598.1"/>
    </source>
</evidence>
<dbReference type="Gene3D" id="2.60.120.1140">
    <property type="entry name" value="Protein of unknown function DUF192"/>
    <property type="match status" value="1"/>
</dbReference>
<keyword evidence="1" id="KW-1133">Transmembrane helix</keyword>
<dbReference type="AlphaFoldDB" id="A0A1G1ZPJ4"/>
<organism evidence="2 3">
    <name type="scientific">Candidatus Harrisonbacteria bacterium RIFCSPLOWO2_01_FULL_40_28</name>
    <dbReference type="NCBI Taxonomy" id="1798406"/>
    <lineage>
        <taxon>Bacteria</taxon>
        <taxon>Candidatus Harrisoniibacteriota</taxon>
    </lineage>
</organism>
<dbReference type="Proteomes" id="UP000178517">
    <property type="component" value="Unassembled WGS sequence"/>
</dbReference>
<comment type="caution">
    <text evidence="2">The sequence shown here is derived from an EMBL/GenBank/DDBJ whole genome shotgun (WGS) entry which is preliminary data.</text>
</comment>
<evidence type="ECO:0008006" key="4">
    <source>
        <dbReference type="Google" id="ProtNLM"/>
    </source>
</evidence>
<dbReference type="EMBL" id="MHJI01000002">
    <property type="protein sequence ID" value="OGY66598.1"/>
    <property type="molecule type" value="Genomic_DNA"/>
</dbReference>
<gene>
    <name evidence="2" type="ORF">A3A04_02545</name>
</gene>
<dbReference type="InterPro" id="IPR038695">
    <property type="entry name" value="Saro_0823-like_sf"/>
</dbReference>
<accession>A0A1G1ZPJ4</accession>
<dbReference type="PANTHER" id="PTHR37953:SF1">
    <property type="entry name" value="UPF0127 PROTEIN MJ1496"/>
    <property type="match status" value="1"/>
</dbReference>
<proteinExistence type="predicted"/>
<keyword evidence="1" id="KW-0472">Membrane</keyword>
<dbReference type="STRING" id="1798406.A3A04_02545"/>
<sequence>MKISFLFAILLFIFLCGVVILWLVLKRSDIREVRDIEIGSHVLRVEVARTLFSRARGLSYRKTLHNESGMLFVFNTPNTYSFWMRGMNFPLDFIWIRNGRIIDITENVRPESFFFPRRVYSPKEPADMVLEVNAGRVRELGIGIEDTVQFKR</sequence>
<dbReference type="Pfam" id="PF02643">
    <property type="entry name" value="DUF192"/>
    <property type="match status" value="1"/>
</dbReference>
<evidence type="ECO:0000313" key="3">
    <source>
        <dbReference type="Proteomes" id="UP000178517"/>
    </source>
</evidence>
<protein>
    <recommendedName>
        <fullName evidence="4">DUF192 domain-containing protein</fullName>
    </recommendedName>
</protein>
<reference evidence="2 3" key="1">
    <citation type="journal article" date="2016" name="Nat. Commun.">
        <title>Thousands of microbial genomes shed light on interconnected biogeochemical processes in an aquifer system.</title>
        <authorList>
            <person name="Anantharaman K."/>
            <person name="Brown C.T."/>
            <person name="Hug L.A."/>
            <person name="Sharon I."/>
            <person name="Castelle C.J."/>
            <person name="Probst A.J."/>
            <person name="Thomas B.C."/>
            <person name="Singh A."/>
            <person name="Wilkins M.J."/>
            <person name="Karaoz U."/>
            <person name="Brodie E.L."/>
            <person name="Williams K.H."/>
            <person name="Hubbard S.S."/>
            <person name="Banfield J.F."/>
        </authorList>
    </citation>
    <scope>NUCLEOTIDE SEQUENCE [LARGE SCALE GENOMIC DNA]</scope>
</reference>
<dbReference type="PANTHER" id="PTHR37953">
    <property type="entry name" value="UPF0127 PROTEIN MJ1496"/>
    <property type="match status" value="1"/>
</dbReference>
<evidence type="ECO:0000256" key="1">
    <source>
        <dbReference type="SAM" id="Phobius"/>
    </source>
</evidence>
<feature type="transmembrane region" description="Helical" evidence="1">
    <location>
        <begin position="6"/>
        <end position="25"/>
    </location>
</feature>
<dbReference type="InterPro" id="IPR003795">
    <property type="entry name" value="DUF192"/>
</dbReference>
<keyword evidence="1" id="KW-0812">Transmembrane</keyword>